<gene>
    <name evidence="1" type="ORF">D5086_0000027540</name>
</gene>
<protein>
    <submittedName>
        <fullName evidence="1">Uncharacterized protein</fullName>
    </submittedName>
</protein>
<reference evidence="1" key="1">
    <citation type="submission" date="2018-10" db="EMBL/GenBank/DDBJ databases">
        <title>Population genomic analysis revealed the cold adaptation of white poplar.</title>
        <authorList>
            <person name="Liu Y.-J."/>
        </authorList>
    </citation>
    <scope>NUCLEOTIDE SEQUENCE [LARGE SCALE GENOMIC DNA]</scope>
    <source>
        <strain evidence="1">PAL-ZL1</strain>
    </source>
</reference>
<name>A0A4V6ABS2_POPAL</name>
<dbReference type="AlphaFoldDB" id="A0A4V6ABS2"/>
<comment type="caution">
    <text evidence="1">The sequence shown here is derived from an EMBL/GenBank/DDBJ whole genome shotgun (WGS) entry which is preliminary data.</text>
</comment>
<sequence>MSQCSYFLLATMAGNSAGAQVKTSAVVHGGTKSCGTITVEDDKKLAAVGDGSSVGIGAEGGRWRMNGRLLWLVSGWKTQGKRLLQSWLGGSIHASFICCLS</sequence>
<organism evidence="1">
    <name type="scientific">Populus alba</name>
    <name type="common">White poplar</name>
    <dbReference type="NCBI Taxonomy" id="43335"/>
    <lineage>
        <taxon>Eukaryota</taxon>
        <taxon>Viridiplantae</taxon>
        <taxon>Streptophyta</taxon>
        <taxon>Embryophyta</taxon>
        <taxon>Tracheophyta</taxon>
        <taxon>Spermatophyta</taxon>
        <taxon>Magnoliopsida</taxon>
        <taxon>eudicotyledons</taxon>
        <taxon>Gunneridae</taxon>
        <taxon>Pentapetalae</taxon>
        <taxon>rosids</taxon>
        <taxon>fabids</taxon>
        <taxon>Malpighiales</taxon>
        <taxon>Salicaceae</taxon>
        <taxon>Saliceae</taxon>
        <taxon>Populus</taxon>
    </lineage>
</organism>
<dbReference type="EMBL" id="RCHU01000072">
    <property type="protein sequence ID" value="TKS15916.1"/>
    <property type="molecule type" value="Genomic_DNA"/>
</dbReference>
<accession>A0A4V6ABS2</accession>
<proteinExistence type="predicted"/>
<evidence type="ECO:0000313" key="1">
    <source>
        <dbReference type="EMBL" id="TKS15916.1"/>
    </source>
</evidence>